<evidence type="ECO:0000259" key="3">
    <source>
        <dbReference type="PROSITE" id="PS50887"/>
    </source>
</evidence>
<dbReference type="CDD" id="cd01948">
    <property type="entry name" value="EAL"/>
    <property type="match status" value="1"/>
</dbReference>
<dbReference type="Gene3D" id="6.10.340.10">
    <property type="match status" value="1"/>
</dbReference>
<dbReference type="SUPFAM" id="SSF141868">
    <property type="entry name" value="EAL domain-like"/>
    <property type="match status" value="1"/>
</dbReference>
<dbReference type="RefSeq" id="WP_069679853.1">
    <property type="nucleotide sequence ID" value="NZ_CP017253.2"/>
</dbReference>
<evidence type="ECO:0000256" key="1">
    <source>
        <dbReference type="SAM" id="Phobius"/>
    </source>
</evidence>
<keyword evidence="1" id="KW-0812">Transmembrane</keyword>
<dbReference type="Pfam" id="PF00990">
    <property type="entry name" value="GGDEF"/>
    <property type="match status" value="1"/>
</dbReference>
<dbReference type="PROSITE" id="PS50887">
    <property type="entry name" value="GGDEF"/>
    <property type="match status" value="1"/>
</dbReference>
<dbReference type="NCBIfam" id="TIGR00254">
    <property type="entry name" value="GGDEF"/>
    <property type="match status" value="1"/>
</dbReference>
<dbReference type="Proteomes" id="UP000094652">
    <property type="component" value="Chromosome"/>
</dbReference>
<dbReference type="Pfam" id="PF00563">
    <property type="entry name" value="EAL"/>
    <property type="match status" value="1"/>
</dbReference>
<dbReference type="Gene3D" id="3.30.70.270">
    <property type="match status" value="1"/>
</dbReference>
<name>A0A1D7XK49_9CLOT</name>
<dbReference type="InterPro" id="IPR043128">
    <property type="entry name" value="Rev_trsase/Diguanyl_cyclase"/>
</dbReference>
<keyword evidence="5" id="KW-1185">Reference proteome</keyword>
<evidence type="ECO:0000259" key="2">
    <source>
        <dbReference type="PROSITE" id="PS50883"/>
    </source>
</evidence>
<keyword evidence="1" id="KW-0472">Membrane</keyword>
<dbReference type="InterPro" id="IPR050706">
    <property type="entry name" value="Cyclic-di-GMP_PDE-like"/>
</dbReference>
<dbReference type="PROSITE" id="PS50883">
    <property type="entry name" value="EAL"/>
    <property type="match status" value="1"/>
</dbReference>
<dbReference type="SMART" id="SM00267">
    <property type="entry name" value="GGDEF"/>
    <property type="match status" value="1"/>
</dbReference>
<dbReference type="PANTHER" id="PTHR33121:SF70">
    <property type="entry name" value="SIGNALING PROTEIN YKOW"/>
    <property type="match status" value="1"/>
</dbReference>
<dbReference type="PANTHER" id="PTHR33121">
    <property type="entry name" value="CYCLIC DI-GMP PHOSPHODIESTERASE PDEF"/>
    <property type="match status" value="1"/>
</dbReference>
<dbReference type="AlphaFoldDB" id="A0A1D7XK49"/>
<dbReference type="OrthoDB" id="9762141at2"/>
<dbReference type="InterPro" id="IPR029787">
    <property type="entry name" value="Nucleotide_cyclase"/>
</dbReference>
<dbReference type="EMBL" id="CP017253">
    <property type="protein sequence ID" value="AOR23704.1"/>
    <property type="molecule type" value="Genomic_DNA"/>
</dbReference>
<feature type="transmembrane region" description="Helical" evidence="1">
    <location>
        <begin position="258"/>
        <end position="280"/>
    </location>
</feature>
<feature type="transmembrane region" description="Helical" evidence="1">
    <location>
        <begin position="7"/>
        <end position="25"/>
    </location>
</feature>
<sequence>MKIVRKILIMMIIVTFMTILLNSLFSNITMKELFDCEVEKSSGKTSAAVERLEEEIEQFRDSTINLSHWIKIFEDFNREGFKEELQKNNKIFNNINSNIYLLDKNFDISDIIRKKYEYNNKSEFYEIVNVVKGELDKQENKNVFSGIVSNKDGKYIAICKEIIYSNSSSQYLLVVENLDKKVYKDLKDFFGTILIHTLNDEDFSDYESIQKHGRVCYVKYTKDSVISYIQLDTYGKGEKLYLSLIEKPKVVNRIRHNINILLILIVMVTTIMNIIIYILIKKIVVNRILKLNNWVTEIVKTFNLNNRINENIFCKDEISSLATDLNNMLDVLKNYSNNMKYIAEHDQLTNLLNRRSIEKIGQEYISNNEEFALAFIDLDNFKMINDSLGHDVGDSILCTTAEFLNEYINEDVDIGRLGGDEFIIILKGNKKKDRIIEICENLLEKINIEYKFKNFKFTSKASIGISFFPENGDGMVNILKYADISMYNAKKNGGNSYCIFNDSLLNSFKLESSIKKGLVNNEFEAYFQPIYHIKSKKIIGAEALARWKSKNGVILPGKFLPIVKKTGDILEIDRIMIKESCKLVKKFIDKGLDDFQVSINVSLSLLKQDTFLDEILENINKYNIKPKNLKIEITEDEIINDISYMIELLSNIRNVGIHISLDDFGTGYSSFNYLKRLPLDVIKIDRSLILNLSNDDKTVEIIETIIKLAHILNLNVICEGIETETQLEFLKSLKCDCIQGYYISKPLCKDEFSLFYDEFLNK</sequence>
<dbReference type="SMART" id="SM00052">
    <property type="entry name" value="EAL"/>
    <property type="match status" value="1"/>
</dbReference>
<proteinExistence type="predicted"/>
<dbReference type="KEGG" id="ctae:BGI42_08145"/>
<evidence type="ECO:0000313" key="4">
    <source>
        <dbReference type="EMBL" id="AOR23704.1"/>
    </source>
</evidence>
<keyword evidence="1" id="KW-1133">Transmembrane helix</keyword>
<dbReference type="InterPro" id="IPR000160">
    <property type="entry name" value="GGDEF_dom"/>
</dbReference>
<gene>
    <name evidence="4" type="ORF">BGI42_08145</name>
</gene>
<dbReference type="InterPro" id="IPR035919">
    <property type="entry name" value="EAL_sf"/>
</dbReference>
<dbReference type="InterPro" id="IPR001633">
    <property type="entry name" value="EAL_dom"/>
</dbReference>
<accession>A0A1D7XK49</accession>
<protein>
    <submittedName>
        <fullName evidence="4">Bifunctional diguanylate cyclase/phosphodiesterase</fullName>
    </submittedName>
</protein>
<organism evidence="4 5">
    <name type="scientific">Clostridium taeniosporum</name>
    <dbReference type="NCBI Taxonomy" id="394958"/>
    <lineage>
        <taxon>Bacteria</taxon>
        <taxon>Bacillati</taxon>
        <taxon>Bacillota</taxon>
        <taxon>Clostridia</taxon>
        <taxon>Eubacteriales</taxon>
        <taxon>Clostridiaceae</taxon>
        <taxon>Clostridium</taxon>
    </lineage>
</organism>
<dbReference type="GO" id="GO:0071111">
    <property type="term" value="F:cyclic-guanylate-specific phosphodiesterase activity"/>
    <property type="evidence" value="ECO:0007669"/>
    <property type="project" value="InterPro"/>
</dbReference>
<dbReference type="CDD" id="cd01949">
    <property type="entry name" value="GGDEF"/>
    <property type="match status" value="1"/>
</dbReference>
<dbReference type="STRING" id="394958.BGI42_08145"/>
<dbReference type="SUPFAM" id="SSF55073">
    <property type="entry name" value="Nucleotide cyclase"/>
    <property type="match status" value="1"/>
</dbReference>
<feature type="domain" description="GGDEF" evidence="3">
    <location>
        <begin position="369"/>
        <end position="502"/>
    </location>
</feature>
<feature type="domain" description="EAL" evidence="2">
    <location>
        <begin position="507"/>
        <end position="760"/>
    </location>
</feature>
<reference evidence="5" key="1">
    <citation type="submission" date="2016-09" db="EMBL/GenBank/DDBJ databases">
        <title>Genomics of Clostridium taeniosporum, an organism which forms endospores with ribbon-like appendages.</title>
        <authorList>
            <person name="Walker J.R."/>
        </authorList>
    </citation>
    <scope>NUCLEOTIDE SEQUENCE [LARGE SCALE GENOMIC DNA]</scope>
    <source>
        <strain evidence="5">1/k</strain>
    </source>
</reference>
<dbReference type="Gene3D" id="3.20.20.450">
    <property type="entry name" value="EAL domain"/>
    <property type="match status" value="1"/>
</dbReference>
<evidence type="ECO:0000313" key="5">
    <source>
        <dbReference type="Proteomes" id="UP000094652"/>
    </source>
</evidence>